<evidence type="ECO:0000256" key="2">
    <source>
        <dbReference type="ARBA" id="ARBA00006645"/>
    </source>
</evidence>
<evidence type="ECO:0000256" key="3">
    <source>
        <dbReference type="ARBA" id="ARBA00012891"/>
    </source>
</evidence>
<dbReference type="Proteomes" id="UP000295341">
    <property type="component" value="Unassembled WGS sequence"/>
</dbReference>
<comment type="similarity">
    <text evidence="2">Belongs to the type IB topoisomerase family.</text>
</comment>
<evidence type="ECO:0000256" key="4">
    <source>
        <dbReference type="ARBA" id="ARBA00023029"/>
    </source>
</evidence>
<accession>A0A4R7P4W2</accession>
<evidence type="ECO:0000313" key="10">
    <source>
        <dbReference type="Proteomes" id="UP000295341"/>
    </source>
</evidence>
<name>A0A4R7P4W2_9GAMM</name>
<dbReference type="InterPro" id="IPR014711">
    <property type="entry name" value="TopoI_cat_a-hlx-sub_euk"/>
</dbReference>
<dbReference type="InterPro" id="IPR001631">
    <property type="entry name" value="TopoI"/>
</dbReference>
<dbReference type="EMBL" id="SOBT01000009">
    <property type="protein sequence ID" value="TDU28281.1"/>
    <property type="molecule type" value="Genomic_DNA"/>
</dbReference>
<reference evidence="9 10" key="1">
    <citation type="submission" date="2019-03" db="EMBL/GenBank/DDBJ databases">
        <title>Genomic Encyclopedia of Type Strains, Phase IV (KMG-IV): sequencing the most valuable type-strain genomes for metagenomic binning, comparative biology and taxonomic classification.</title>
        <authorList>
            <person name="Goeker M."/>
        </authorList>
    </citation>
    <scope>NUCLEOTIDE SEQUENCE [LARGE SCALE GENOMIC DNA]</scope>
    <source>
        <strain evidence="9 10">DSM 26377</strain>
    </source>
</reference>
<dbReference type="Pfam" id="PF01028">
    <property type="entry name" value="Topoisom_I"/>
    <property type="match status" value="1"/>
</dbReference>
<comment type="caution">
    <text evidence="9">The sequence shown here is derived from an EMBL/GenBank/DDBJ whole genome shotgun (WGS) entry which is preliminary data.</text>
</comment>
<comment type="catalytic activity">
    <reaction evidence="1">
        <text>ATP-independent breakage of single-stranded DNA, followed by passage and rejoining.</text>
        <dbReference type="EC" id="5.6.2.1"/>
    </reaction>
</comment>
<dbReference type="EC" id="5.6.2.1" evidence="3"/>
<dbReference type="PRINTS" id="PR00416">
    <property type="entry name" value="EUTPISMRASEI"/>
</dbReference>
<dbReference type="InterPro" id="IPR011010">
    <property type="entry name" value="DNA_brk_join_enz"/>
</dbReference>
<dbReference type="InterPro" id="IPR013500">
    <property type="entry name" value="TopoI_cat_euk"/>
</dbReference>
<keyword evidence="4" id="KW-0799">Topoisomerase</keyword>
<dbReference type="Gene3D" id="3.30.66.10">
    <property type="entry name" value="DNA topoisomerase I domain"/>
    <property type="match status" value="1"/>
</dbReference>
<evidence type="ECO:0000256" key="6">
    <source>
        <dbReference type="ARBA" id="ARBA00023235"/>
    </source>
</evidence>
<dbReference type="Gene3D" id="3.90.15.10">
    <property type="entry name" value="Topoisomerase I, Chain A, domain 3"/>
    <property type="match status" value="1"/>
</dbReference>
<proteinExistence type="inferred from homology"/>
<keyword evidence="6 9" id="KW-0413">Isomerase</keyword>
<dbReference type="Pfam" id="PF21338">
    <property type="entry name" value="Top1B_N_bact"/>
    <property type="match status" value="1"/>
</dbReference>
<protein>
    <recommendedName>
        <fullName evidence="3">DNA topoisomerase</fullName>
        <ecNumber evidence="3">5.6.2.1</ecNumber>
    </recommendedName>
</protein>
<keyword evidence="10" id="KW-1185">Reference proteome</keyword>
<dbReference type="SUPFAM" id="SSF56349">
    <property type="entry name" value="DNA breaking-rejoining enzymes"/>
    <property type="match status" value="1"/>
</dbReference>
<evidence type="ECO:0000256" key="5">
    <source>
        <dbReference type="ARBA" id="ARBA00023125"/>
    </source>
</evidence>
<keyword evidence="5" id="KW-0238">DNA-binding</keyword>
<dbReference type="GO" id="GO:0003917">
    <property type="term" value="F:DNA topoisomerase type I (single strand cut, ATP-independent) activity"/>
    <property type="evidence" value="ECO:0007669"/>
    <property type="project" value="UniProtKB-EC"/>
</dbReference>
<feature type="domain" description="DNA topoisomerase IB N-terminal" evidence="8">
    <location>
        <begin position="36"/>
        <end position="83"/>
    </location>
</feature>
<dbReference type="InterPro" id="IPR035447">
    <property type="entry name" value="DNA_topo_I_N_sf"/>
</dbReference>
<evidence type="ECO:0000313" key="9">
    <source>
        <dbReference type="EMBL" id="TDU28281.1"/>
    </source>
</evidence>
<organism evidence="9 10">
    <name type="scientific">Panacagrimonas perspica</name>
    <dbReference type="NCBI Taxonomy" id="381431"/>
    <lineage>
        <taxon>Bacteria</taxon>
        <taxon>Pseudomonadati</taxon>
        <taxon>Pseudomonadota</taxon>
        <taxon>Gammaproteobacteria</taxon>
        <taxon>Nevskiales</taxon>
        <taxon>Nevskiaceae</taxon>
        <taxon>Panacagrimonas</taxon>
    </lineage>
</organism>
<dbReference type="AlphaFoldDB" id="A0A4R7P4W2"/>
<dbReference type="Gene3D" id="1.10.132.120">
    <property type="match status" value="1"/>
</dbReference>
<evidence type="ECO:0000259" key="8">
    <source>
        <dbReference type="Pfam" id="PF21338"/>
    </source>
</evidence>
<sequence>MKSSRTRALRAARVAGLRHVDDEGPGIRRDGAPGAFQYRSVRGRPVRDPGTLRRIARLAIPPAYEKVWICPDPRGHLQATGRDARGRKQYRYHPDWRVTRDTHKFDRMIEFGAALPTIRRRVRKDLALHGLSRDKVLALIVALLDATRLRIGNNVYERDNRSYGLTTLRDRHADFSGGRLRLSFRGKGGTEHDLAIDDQRLARIVRRCHDLPGQRLFQYLDEDGHRRPIHSGMVNDYLKQVTGRDFTAKDFRTWGATLRAISLMACTPLPEPPTERAMNACIVQAIRTVADELRNTPAVCRKSYINPAVFEGWREGRLQKSFTCHFRAGSRAVEKSALRFLQGAKRR</sequence>
<gene>
    <name evidence="9" type="ORF">DFR24_2648</name>
</gene>
<dbReference type="PROSITE" id="PS52038">
    <property type="entry name" value="TOPO_IB_2"/>
    <property type="match status" value="1"/>
</dbReference>
<evidence type="ECO:0000256" key="1">
    <source>
        <dbReference type="ARBA" id="ARBA00000213"/>
    </source>
</evidence>
<feature type="domain" description="DNA topoisomerase I catalytic core eukaryotic-type" evidence="7">
    <location>
        <begin position="96"/>
        <end position="303"/>
    </location>
</feature>
<dbReference type="GO" id="GO:0003677">
    <property type="term" value="F:DNA binding"/>
    <property type="evidence" value="ECO:0007669"/>
    <property type="project" value="UniProtKB-KW"/>
</dbReference>
<dbReference type="InterPro" id="IPR049331">
    <property type="entry name" value="Top1B_N_bact"/>
</dbReference>
<dbReference type="GO" id="GO:0006265">
    <property type="term" value="P:DNA topological change"/>
    <property type="evidence" value="ECO:0007669"/>
    <property type="project" value="InterPro"/>
</dbReference>
<dbReference type="SUPFAM" id="SSF55869">
    <property type="entry name" value="DNA topoisomerase I domain"/>
    <property type="match status" value="1"/>
</dbReference>
<evidence type="ECO:0000259" key="7">
    <source>
        <dbReference type="Pfam" id="PF01028"/>
    </source>
</evidence>